<evidence type="ECO:0000256" key="1">
    <source>
        <dbReference type="ARBA" id="ARBA00004123"/>
    </source>
</evidence>
<reference evidence="7" key="1">
    <citation type="submission" date="2021-02" db="EMBL/GenBank/DDBJ databases">
        <authorList>
            <person name="Nowell W R."/>
        </authorList>
    </citation>
    <scope>NUCLEOTIDE SEQUENCE</scope>
</reference>
<dbReference type="PANTHER" id="PTHR10985">
    <property type="entry name" value="BASIC HELIX-LOOP-HELIX TRANSCRIPTION FACTOR, HES-RELATED"/>
    <property type="match status" value="1"/>
</dbReference>
<dbReference type="InterPro" id="IPR036638">
    <property type="entry name" value="HLH_DNA-bd_sf"/>
</dbReference>
<dbReference type="Proteomes" id="UP000677228">
    <property type="component" value="Unassembled WGS sequence"/>
</dbReference>
<gene>
    <name evidence="7" type="ORF">GPM918_LOCUS6042</name>
    <name evidence="8" type="ORF">OVA965_LOCUS11576</name>
    <name evidence="9" type="ORF">SRO942_LOCUS6042</name>
    <name evidence="10" type="ORF">TMI583_LOCUS11580</name>
</gene>
<dbReference type="Pfam" id="PF00010">
    <property type="entry name" value="HLH"/>
    <property type="match status" value="1"/>
</dbReference>
<feature type="region of interest" description="Disordered" evidence="5">
    <location>
        <begin position="1"/>
        <end position="59"/>
    </location>
</feature>
<dbReference type="EMBL" id="CAJNOK010004505">
    <property type="protein sequence ID" value="CAF0939776.1"/>
    <property type="molecule type" value="Genomic_DNA"/>
</dbReference>
<keyword evidence="3" id="KW-0804">Transcription</keyword>
<feature type="compositionally biased region" description="Low complexity" evidence="5">
    <location>
        <begin position="226"/>
        <end position="239"/>
    </location>
</feature>
<dbReference type="GO" id="GO:0046983">
    <property type="term" value="F:protein dimerization activity"/>
    <property type="evidence" value="ECO:0007669"/>
    <property type="project" value="InterPro"/>
</dbReference>
<evidence type="ECO:0000313" key="7">
    <source>
        <dbReference type="EMBL" id="CAF0850408.1"/>
    </source>
</evidence>
<accession>A0A813WGH3</accession>
<dbReference type="Proteomes" id="UP000681722">
    <property type="component" value="Unassembled WGS sequence"/>
</dbReference>
<dbReference type="InterPro" id="IPR050370">
    <property type="entry name" value="HES_HEY"/>
</dbReference>
<sequence>MTKETPSMTDDTASNQSDDDQTFTKDSRVLNFTTTDNDTNEKRKPIRNPQSHRIIEKRRRDRMNNCLAELVKLIPPQGKSQGQRRIEKAEVIEMAMKYIRMLSERVSDQKEVVDDKSLVVNSCDSNDKDQGQLTVNTDNDDCKTNTIHADIYRDAYQHSIQETLNYFSTKLDQNEEKKLEEHLLSKYDENISKLVSSNLPRSETASIDQFLRRKRRSNSVESLNETTTTTTTTTTMTVTNEGRKRSRNPEVIDITREDNSRISKSDMDILINMNEDSSGANETNNEYNSNTRSQNTQNDLNIQSHQSSGSLKSNSRDNESENYTGNPSSSAPAFVLHPSGTYYIPMAIDTSLVAHAFEQKDLHNPFSHIRSGKDCHTNDESLLCHPISIPVNFHCNSASYTVTDSIDIQNINVVGTRHRTYVRPY</sequence>
<evidence type="ECO:0000313" key="9">
    <source>
        <dbReference type="EMBL" id="CAF3638051.1"/>
    </source>
</evidence>
<feature type="domain" description="BHLH" evidence="6">
    <location>
        <begin position="47"/>
        <end position="102"/>
    </location>
</feature>
<dbReference type="OrthoDB" id="6371181at2759"/>
<evidence type="ECO:0000259" key="6">
    <source>
        <dbReference type="PROSITE" id="PS50888"/>
    </source>
</evidence>
<organism evidence="7 11">
    <name type="scientific">Didymodactylos carnosus</name>
    <dbReference type="NCBI Taxonomy" id="1234261"/>
    <lineage>
        <taxon>Eukaryota</taxon>
        <taxon>Metazoa</taxon>
        <taxon>Spiralia</taxon>
        <taxon>Gnathifera</taxon>
        <taxon>Rotifera</taxon>
        <taxon>Eurotatoria</taxon>
        <taxon>Bdelloidea</taxon>
        <taxon>Philodinida</taxon>
        <taxon>Philodinidae</taxon>
        <taxon>Didymodactylos</taxon>
    </lineage>
</organism>
<evidence type="ECO:0000313" key="8">
    <source>
        <dbReference type="EMBL" id="CAF0939776.1"/>
    </source>
</evidence>
<feature type="compositionally biased region" description="Polar residues" evidence="5">
    <location>
        <begin position="321"/>
        <end position="331"/>
    </location>
</feature>
<feature type="compositionally biased region" description="Basic and acidic residues" evidence="5">
    <location>
        <begin position="241"/>
        <end position="259"/>
    </location>
</feature>
<dbReference type="GO" id="GO:0005634">
    <property type="term" value="C:nucleus"/>
    <property type="evidence" value="ECO:0007669"/>
    <property type="project" value="UniProtKB-SubCell"/>
</dbReference>
<evidence type="ECO:0000313" key="10">
    <source>
        <dbReference type="EMBL" id="CAF3715099.1"/>
    </source>
</evidence>
<feature type="region of interest" description="Disordered" evidence="5">
    <location>
        <begin position="215"/>
        <end position="259"/>
    </location>
</feature>
<evidence type="ECO:0000313" key="11">
    <source>
        <dbReference type="Proteomes" id="UP000663829"/>
    </source>
</evidence>
<feature type="compositionally biased region" description="Polar residues" evidence="5">
    <location>
        <begin position="275"/>
        <end position="313"/>
    </location>
</feature>
<dbReference type="SMART" id="SM00353">
    <property type="entry name" value="HLH"/>
    <property type="match status" value="1"/>
</dbReference>
<dbReference type="InterPro" id="IPR011598">
    <property type="entry name" value="bHLH_dom"/>
</dbReference>
<feature type="compositionally biased region" description="Polar residues" evidence="5">
    <location>
        <begin position="1"/>
        <end position="16"/>
    </location>
</feature>
<dbReference type="AlphaFoldDB" id="A0A813WGH3"/>
<protein>
    <recommendedName>
        <fullName evidence="6">BHLH domain-containing protein</fullName>
    </recommendedName>
</protein>
<evidence type="ECO:0000256" key="5">
    <source>
        <dbReference type="SAM" id="MobiDB-lite"/>
    </source>
</evidence>
<name>A0A813WGH3_9BILA</name>
<dbReference type="SUPFAM" id="SSF47459">
    <property type="entry name" value="HLH, helix-loop-helix DNA-binding domain"/>
    <property type="match status" value="1"/>
</dbReference>
<evidence type="ECO:0000256" key="3">
    <source>
        <dbReference type="ARBA" id="ARBA00023163"/>
    </source>
</evidence>
<keyword evidence="2" id="KW-0805">Transcription regulation</keyword>
<feature type="region of interest" description="Disordered" evidence="5">
    <location>
        <begin position="275"/>
        <end position="332"/>
    </location>
</feature>
<dbReference type="Proteomes" id="UP000663829">
    <property type="component" value="Unassembled WGS sequence"/>
</dbReference>
<dbReference type="Gene3D" id="4.10.280.10">
    <property type="entry name" value="Helix-loop-helix DNA-binding domain"/>
    <property type="match status" value="1"/>
</dbReference>
<keyword evidence="4" id="KW-0539">Nucleus</keyword>
<proteinExistence type="predicted"/>
<keyword evidence="11" id="KW-1185">Reference proteome</keyword>
<evidence type="ECO:0000256" key="2">
    <source>
        <dbReference type="ARBA" id="ARBA00023015"/>
    </source>
</evidence>
<comment type="subcellular location">
    <subcellularLocation>
        <location evidence="1">Nucleus</location>
    </subcellularLocation>
</comment>
<evidence type="ECO:0000256" key="4">
    <source>
        <dbReference type="ARBA" id="ARBA00023242"/>
    </source>
</evidence>
<dbReference type="EMBL" id="CAJOBA010004510">
    <property type="protein sequence ID" value="CAF3715099.1"/>
    <property type="molecule type" value="Genomic_DNA"/>
</dbReference>
<comment type="caution">
    <text evidence="7">The sequence shown here is derived from an EMBL/GenBank/DDBJ whole genome shotgun (WGS) entry which is preliminary data.</text>
</comment>
<dbReference type="EMBL" id="CAJNOQ010000909">
    <property type="protein sequence ID" value="CAF0850408.1"/>
    <property type="molecule type" value="Genomic_DNA"/>
</dbReference>
<dbReference type="EMBL" id="CAJOBC010000909">
    <property type="protein sequence ID" value="CAF3638051.1"/>
    <property type="molecule type" value="Genomic_DNA"/>
</dbReference>
<dbReference type="PROSITE" id="PS50888">
    <property type="entry name" value="BHLH"/>
    <property type="match status" value="1"/>
</dbReference>
<dbReference type="Proteomes" id="UP000682733">
    <property type="component" value="Unassembled WGS sequence"/>
</dbReference>